<dbReference type="SUPFAM" id="SSF47413">
    <property type="entry name" value="lambda repressor-like DNA-binding domains"/>
    <property type="match status" value="1"/>
</dbReference>
<evidence type="ECO:0000256" key="1">
    <source>
        <dbReference type="ARBA" id="ARBA00022491"/>
    </source>
</evidence>
<dbReference type="Pfam" id="PF00356">
    <property type="entry name" value="LacI"/>
    <property type="match status" value="1"/>
</dbReference>
<keyword evidence="2" id="KW-0805">Transcription regulation</keyword>
<dbReference type="AlphaFoldDB" id="X1ANN5"/>
<dbReference type="Pfam" id="PF13377">
    <property type="entry name" value="Peripla_BP_3"/>
    <property type="match status" value="1"/>
</dbReference>
<evidence type="ECO:0000256" key="3">
    <source>
        <dbReference type="ARBA" id="ARBA00023125"/>
    </source>
</evidence>
<keyword evidence="4" id="KW-0804">Transcription</keyword>
<feature type="domain" description="HTH lacI-type" evidence="5">
    <location>
        <begin position="5"/>
        <end position="59"/>
    </location>
</feature>
<accession>X1ANN5</accession>
<dbReference type="EMBL" id="BART01001566">
    <property type="protein sequence ID" value="GAG70992.1"/>
    <property type="molecule type" value="Genomic_DNA"/>
</dbReference>
<protein>
    <recommendedName>
        <fullName evidence="5">HTH lacI-type domain-containing protein</fullName>
    </recommendedName>
</protein>
<keyword evidence="3" id="KW-0238">DNA-binding</keyword>
<dbReference type="InterPro" id="IPR000843">
    <property type="entry name" value="HTH_LacI"/>
</dbReference>
<dbReference type="CDD" id="cd01392">
    <property type="entry name" value="HTH_LacI"/>
    <property type="match status" value="1"/>
</dbReference>
<dbReference type="PROSITE" id="PS50932">
    <property type="entry name" value="HTH_LACI_2"/>
    <property type="match status" value="1"/>
</dbReference>
<dbReference type="PANTHER" id="PTHR30146">
    <property type="entry name" value="LACI-RELATED TRANSCRIPTIONAL REPRESSOR"/>
    <property type="match status" value="1"/>
</dbReference>
<dbReference type="SMART" id="SM00354">
    <property type="entry name" value="HTH_LACI"/>
    <property type="match status" value="1"/>
</dbReference>
<organism evidence="6">
    <name type="scientific">marine sediment metagenome</name>
    <dbReference type="NCBI Taxonomy" id="412755"/>
    <lineage>
        <taxon>unclassified sequences</taxon>
        <taxon>metagenomes</taxon>
        <taxon>ecological metagenomes</taxon>
    </lineage>
</organism>
<dbReference type="PANTHER" id="PTHR30146:SF148">
    <property type="entry name" value="HTH-TYPE TRANSCRIPTIONAL REPRESSOR PURR-RELATED"/>
    <property type="match status" value="1"/>
</dbReference>
<sequence length="343" mass="38947">MIMRVKIRDIAKELNISPSTVSRALAGNPKISEITKKKVNDLAIKLNYQPDLIARSLKSKKTKTIGFIIPDVTNPVCPEITKGAEDIASKNKLNIILCNSDYDPIKELEYLKILIQKRVDGILIIPYADENYLNKILKDYDVPCVLLDTKPLKGTSRSYVYTDHKYGAYLATKYLIELGHKRIAIINGPEIHSPCKQMEEGYLNALKKFDIPLNPSYIKECNFKKENSYNAMKELLNLDKNEIPTGVIFISDMAAIGAYDAITEKKYKIPEDFSIIGYDNILETKYFNPSLSTVNQAKYELGEIGMELLINEMKNPGNFKKEQIKLKPKLIIRQSSGPPREFC</sequence>
<dbReference type="GO" id="GO:0003700">
    <property type="term" value="F:DNA-binding transcription factor activity"/>
    <property type="evidence" value="ECO:0007669"/>
    <property type="project" value="TreeGrafter"/>
</dbReference>
<reference evidence="6" key="1">
    <citation type="journal article" date="2014" name="Front. Microbiol.">
        <title>High frequency of phylogenetically diverse reductive dehalogenase-homologous genes in deep subseafloor sedimentary metagenomes.</title>
        <authorList>
            <person name="Kawai M."/>
            <person name="Futagami T."/>
            <person name="Toyoda A."/>
            <person name="Takaki Y."/>
            <person name="Nishi S."/>
            <person name="Hori S."/>
            <person name="Arai W."/>
            <person name="Tsubouchi T."/>
            <person name="Morono Y."/>
            <person name="Uchiyama I."/>
            <person name="Ito T."/>
            <person name="Fujiyama A."/>
            <person name="Inagaki F."/>
            <person name="Takami H."/>
        </authorList>
    </citation>
    <scope>NUCLEOTIDE SEQUENCE</scope>
    <source>
        <strain evidence="6">Expedition CK06-06</strain>
    </source>
</reference>
<dbReference type="Gene3D" id="1.10.260.40">
    <property type="entry name" value="lambda repressor-like DNA-binding domains"/>
    <property type="match status" value="1"/>
</dbReference>
<gene>
    <name evidence="6" type="ORF">S01H4_05407</name>
</gene>
<evidence type="ECO:0000256" key="4">
    <source>
        <dbReference type="ARBA" id="ARBA00023163"/>
    </source>
</evidence>
<evidence type="ECO:0000313" key="6">
    <source>
        <dbReference type="EMBL" id="GAG70992.1"/>
    </source>
</evidence>
<dbReference type="SUPFAM" id="SSF53822">
    <property type="entry name" value="Periplasmic binding protein-like I"/>
    <property type="match status" value="1"/>
</dbReference>
<evidence type="ECO:0000259" key="5">
    <source>
        <dbReference type="PROSITE" id="PS50932"/>
    </source>
</evidence>
<evidence type="ECO:0000256" key="2">
    <source>
        <dbReference type="ARBA" id="ARBA00023015"/>
    </source>
</evidence>
<dbReference type="Gene3D" id="3.40.50.2300">
    <property type="match status" value="2"/>
</dbReference>
<dbReference type="InterPro" id="IPR028082">
    <property type="entry name" value="Peripla_BP_I"/>
</dbReference>
<name>X1ANN5_9ZZZZ</name>
<keyword evidence="1" id="KW-0678">Repressor</keyword>
<dbReference type="GO" id="GO:0000976">
    <property type="term" value="F:transcription cis-regulatory region binding"/>
    <property type="evidence" value="ECO:0007669"/>
    <property type="project" value="TreeGrafter"/>
</dbReference>
<dbReference type="CDD" id="cd06267">
    <property type="entry name" value="PBP1_LacI_sugar_binding-like"/>
    <property type="match status" value="1"/>
</dbReference>
<dbReference type="InterPro" id="IPR010982">
    <property type="entry name" value="Lambda_DNA-bd_dom_sf"/>
</dbReference>
<dbReference type="InterPro" id="IPR046335">
    <property type="entry name" value="LacI/GalR-like_sensor"/>
</dbReference>
<comment type="caution">
    <text evidence="6">The sequence shown here is derived from an EMBL/GenBank/DDBJ whole genome shotgun (WGS) entry which is preliminary data.</text>
</comment>
<proteinExistence type="predicted"/>